<keyword evidence="2" id="KW-1185">Reference proteome</keyword>
<accession>A0A366F7D3</accession>
<comment type="caution">
    <text evidence="1">The sequence shown here is derived from an EMBL/GenBank/DDBJ whole genome shotgun (WGS) entry which is preliminary data.</text>
</comment>
<evidence type="ECO:0000313" key="2">
    <source>
        <dbReference type="Proteomes" id="UP000253529"/>
    </source>
</evidence>
<reference evidence="1 2" key="1">
    <citation type="submission" date="2018-06" db="EMBL/GenBank/DDBJ databases">
        <title>Genomic Encyclopedia of Type Strains, Phase IV (KMG-IV): sequencing the most valuable type-strain genomes for metagenomic binning, comparative biology and taxonomic classification.</title>
        <authorList>
            <person name="Goeker M."/>
        </authorList>
    </citation>
    <scope>NUCLEOTIDE SEQUENCE [LARGE SCALE GENOMIC DNA]</scope>
    <source>
        <strain evidence="1 2">DSM 24875</strain>
    </source>
</reference>
<dbReference type="OrthoDB" id="7052966at2"/>
<dbReference type="RefSeq" id="WP_113890397.1">
    <property type="nucleotide sequence ID" value="NZ_QNRK01000018.1"/>
</dbReference>
<evidence type="ECO:0000313" key="1">
    <source>
        <dbReference type="EMBL" id="RBP10571.1"/>
    </source>
</evidence>
<dbReference type="InterPro" id="IPR029058">
    <property type="entry name" value="AB_hydrolase_fold"/>
</dbReference>
<organism evidence="1 2">
    <name type="scientific">Roseiarcus fermentans</name>
    <dbReference type="NCBI Taxonomy" id="1473586"/>
    <lineage>
        <taxon>Bacteria</taxon>
        <taxon>Pseudomonadati</taxon>
        <taxon>Pseudomonadota</taxon>
        <taxon>Alphaproteobacteria</taxon>
        <taxon>Hyphomicrobiales</taxon>
        <taxon>Roseiarcaceae</taxon>
        <taxon>Roseiarcus</taxon>
    </lineage>
</organism>
<evidence type="ECO:0008006" key="3">
    <source>
        <dbReference type="Google" id="ProtNLM"/>
    </source>
</evidence>
<proteinExistence type="predicted"/>
<dbReference type="Proteomes" id="UP000253529">
    <property type="component" value="Unassembled WGS sequence"/>
</dbReference>
<dbReference type="AlphaFoldDB" id="A0A366F7D3"/>
<sequence>MTDEASSWAEGMRRVRLFPFPESGPFVSPDAPEPDGFVEIGWDQNARFPAFLAPAEGGGEALVPFTPMAQFPPDGYRGDFFVEAFSDAAIKARWIEARQDPATRARILASVRNLEIPHQFRGTGALDPRGRIDPHSEIDLSAVRRPAFFAAAPWREDIARLDSRTSVVEVTAPREPLETMRLGLVTPIKLRGWHVRGEGVPDPNGGRRRALAILVSGRNVETTGIHHPDDLACGWSPEVGAWLQRSYPASDGLSESGGARPWRSYILAFVDAGFDVLTLDKRGHGLSGGANDSNCGEQGEDLFRALDALETGAGARVLTPEGALLEGDRAAGRLLGGVAAHDMPVVLVGPSQGGMAVCWAMYKNFVGACDFDRPNPRRHGPLGYNIKAAMVLAPFAAGLGYRSPDESLVEAARRLEFNVQMFPSGEILGSIPKWTALFIGRGLWDFSESLEGTLECYRRANGLRALQGVRGPHGEGEWGARNIAVMQDRMTAFAIAAVVGAPGESRVEVRTIRDVVRGAPPFWAETAFPPPGNGRRTR</sequence>
<dbReference type="EMBL" id="QNRK01000018">
    <property type="protein sequence ID" value="RBP10571.1"/>
    <property type="molecule type" value="Genomic_DNA"/>
</dbReference>
<dbReference type="SUPFAM" id="SSF53474">
    <property type="entry name" value="alpha/beta-Hydrolases"/>
    <property type="match status" value="1"/>
</dbReference>
<protein>
    <recommendedName>
        <fullName evidence="3">Alpha/beta hydrolase family protein</fullName>
    </recommendedName>
</protein>
<dbReference type="Gene3D" id="3.40.50.1820">
    <property type="entry name" value="alpha/beta hydrolase"/>
    <property type="match status" value="1"/>
</dbReference>
<gene>
    <name evidence="1" type="ORF">DFR50_11857</name>
</gene>
<name>A0A366F7D3_9HYPH</name>